<evidence type="ECO:0000313" key="1">
    <source>
        <dbReference type="EMBL" id="WCT73930.1"/>
    </source>
</evidence>
<dbReference type="Pfam" id="PF18906">
    <property type="entry name" value="Phage_tube_2"/>
    <property type="match status" value="1"/>
</dbReference>
<gene>
    <name evidence="1" type="ORF">PQ455_01470</name>
</gene>
<dbReference type="RefSeq" id="WP_273688572.1">
    <property type="nucleotide sequence ID" value="NZ_CP117411.1"/>
</dbReference>
<dbReference type="EMBL" id="CP117411">
    <property type="protein sequence ID" value="WCT73930.1"/>
    <property type="molecule type" value="Genomic_DNA"/>
</dbReference>
<dbReference type="Proteomes" id="UP001220395">
    <property type="component" value="Chromosome"/>
</dbReference>
<organism evidence="1 2">
    <name type="scientific">Sphingomonas naphthae</name>
    <dbReference type="NCBI Taxonomy" id="1813468"/>
    <lineage>
        <taxon>Bacteria</taxon>
        <taxon>Pseudomonadati</taxon>
        <taxon>Pseudomonadota</taxon>
        <taxon>Alphaproteobacteria</taxon>
        <taxon>Sphingomonadales</taxon>
        <taxon>Sphingomonadaceae</taxon>
        <taxon>Sphingomonas</taxon>
    </lineage>
</organism>
<name>A0ABY7TNF4_9SPHN</name>
<accession>A0ABY7TNF4</accession>
<keyword evidence="2" id="KW-1185">Reference proteome</keyword>
<reference evidence="1 2" key="1">
    <citation type="submission" date="2023-02" db="EMBL/GenBank/DDBJ databases">
        <title>Genome sequence of Sphingomonas naphthae.</title>
        <authorList>
            <person name="Kim S."/>
            <person name="Heo J."/>
            <person name="Kwon S.-W."/>
        </authorList>
    </citation>
    <scope>NUCLEOTIDE SEQUENCE [LARGE SCALE GENOMIC DNA]</scope>
    <source>
        <strain evidence="1 2">KACC 18716</strain>
    </source>
</reference>
<sequence length="312" mass="32474">MARARGANAKAAGAFETTPGTVPGSGFFSIPFVSHTLGEERPLIESDLLGQGREMQDPTPDVATNDGDIVVPVDARNFWYWLKLYFGSPTISGSGPYVHTFTSGATTLPSMSIEIGSPEVPAFSVNRGARGNQMRIGMSRSGQLNATCSLICIGETDIVSATVAGTPSTKVVARFPQAVGQVSQGGSALGSVVSADFAYSNSLEKVETIKSDGRIEDSDPGMVGMTGTIRVRFKDTTLLTAATNGTPVSLSFGWAIGAHSLSFNVQRVFLPKPKKPIPGPNGIMVEFSWQASGASGAAVTAVLTNDVSGASY</sequence>
<dbReference type="InterPro" id="IPR044000">
    <property type="entry name" value="Phage_tube_2"/>
</dbReference>
<protein>
    <submittedName>
        <fullName evidence="1">Phage tail tube protein</fullName>
    </submittedName>
</protein>
<evidence type="ECO:0000313" key="2">
    <source>
        <dbReference type="Proteomes" id="UP001220395"/>
    </source>
</evidence>
<proteinExistence type="predicted"/>